<evidence type="ECO:0000259" key="3">
    <source>
        <dbReference type="Pfam" id="PF00156"/>
    </source>
</evidence>
<dbReference type="InterPro" id="IPR029057">
    <property type="entry name" value="PRTase-like"/>
</dbReference>
<dbReference type="EMBL" id="SDMR01000006">
    <property type="protein sequence ID" value="TBT95216.1"/>
    <property type="molecule type" value="Genomic_DNA"/>
</dbReference>
<dbReference type="SUPFAM" id="SSF53271">
    <property type="entry name" value="PRTase-like"/>
    <property type="match status" value="1"/>
</dbReference>
<dbReference type="Proteomes" id="UP000291933">
    <property type="component" value="Unassembled WGS sequence"/>
</dbReference>
<feature type="region of interest" description="Disordered" evidence="2">
    <location>
        <begin position="205"/>
        <end position="228"/>
    </location>
</feature>
<accession>A0A4Q9KL29</accession>
<comment type="caution">
    <text evidence="4">The sequence shown here is derived from an EMBL/GenBank/DDBJ whole genome shotgun (WGS) entry which is preliminary data.</text>
</comment>
<feature type="domain" description="Phosphoribosyltransferase" evidence="3">
    <location>
        <begin position="166"/>
        <end position="211"/>
    </location>
</feature>
<dbReference type="InterPro" id="IPR051910">
    <property type="entry name" value="ComF/GntX_DNA_util-trans"/>
</dbReference>
<dbReference type="PANTHER" id="PTHR47505:SF1">
    <property type="entry name" value="DNA UTILIZATION PROTEIN YHGH"/>
    <property type="match status" value="1"/>
</dbReference>
<reference evidence="4 5" key="1">
    <citation type="submission" date="2019-01" db="EMBL/GenBank/DDBJ databases">
        <title>Lactibacter flavus gen. nov., sp. nov., a novel bacterium of the family Propionibacteriaceae isolated from raw milk and dairy products.</title>
        <authorList>
            <person name="Huptas C."/>
            <person name="Wenning M."/>
            <person name="Breitenwieser F."/>
            <person name="Doll E."/>
            <person name="Von Neubeck M."/>
            <person name="Busse H.-J."/>
            <person name="Scherer S."/>
        </authorList>
    </citation>
    <scope>NUCLEOTIDE SEQUENCE [LARGE SCALE GENOMIC DNA]</scope>
    <source>
        <strain evidence="5">DSM 22130 / JCM 15804 / WR061</strain>
    </source>
</reference>
<dbReference type="CDD" id="cd06223">
    <property type="entry name" value="PRTases_typeI"/>
    <property type="match status" value="1"/>
</dbReference>
<name>A0A4Q9KL29_PROTD</name>
<organism evidence="4 5">
    <name type="scientific">Propioniciclava tarda</name>
    <dbReference type="NCBI Taxonomy" id="433330"/>
    <lineage>
        <taxon>Bacteria</taxon>
        <taxon>Bacillati</taxon>
        <taxon>Actinomycetota</taxon>
        <taxon>Actinomycetes</taxon>
        <taxon>Propionibacteriales</taxon>
        <taxon>Propionibacteriaceae</taxon>
        <taxon>Propioniciclava</taxon>
    </lineage>
</organism>
<dbReference type="Pfam" id="PF00156">
    <property type="entry name" value="Pribosyltran"/>
    <property type="match status" value="1"/>
</dbReference>
<evidence type="ECO:0000313" key="5">
    <source>
        <dbReference type="Proteomes" id="UP000291933"/>
    </source>
</evidence>
<dbReference type="OrthoDB" id="5244859at2"/>
<dbReference type="AlphaFoldDB" id="A0A4Q9KL29"/>
<keyword evidence="5" id="KW-1185">Reference proteome</keyword>
<protein>
    <submittedName>
        <fullName evidence="4">ComF family protein</fullName>
    </submittedName>
</protein>
<proteinExistence type="inferred from homology"/>
<dbReference type="RefSeq" id="WP_131171803.1">
    <property type="nucleotide sequence ID" value="NZ_FXTL01000005.1"/>
</dbReference>
<dbReference type="Gene3D" id="3.40.50.2020">
    <property type="match status" value="1"/>
</dbReference>
<dbReference type="InterPro" id="IPR000836">
    <property type="entry name" value="PRTase_dom"/>
</dbReference>
<evidence type="ECO:0000256" key="2">
    <source>
        <dbReference type="SAM" id="MobiDB-lite"/>
    </source>
</evidence>
<gene>
    <name evidence="4" type="ORF">ET996_06785</name>
</gene>
<evidence type="ECO:0000313" key="4">
    <source>
        <dbReference type="EMBL" id="TBT95216.1"/>
    </source>
</evidence>
<comment type="similarity">
    <text evidence="1">Belongs to the ComF/GntX family.</text>
</comment>
<evidence type="ECO:0000256" key="1">
    <source>
        <dbReference type="ARBA" id="ARBA00008007"/>
    </source>
</evidence>
<dbReference type="PANTHER" id="PTHR47505">
    <property type="entry name" value="DNA UTILIZATION PROTEIN YHGH"/>
    <property type="match status" value="1"/>
</dbReference>
<sequence length="228" mass="23803">MLLGAECPGCRAAGLGLCAECRRVLAERSVLGGVIAGVPWCAAAEYEGAWSHCLVAYKERRAWTLARPLGRALAWSVAGLLGGESRIALVPVPSAPAVVRQRGEDVTQRLAREASAALVRVGCDATVERALRQTRGVQDQAGLDVAGRRRNLAGSMVAVSARSVPVVVVDDISTTGATLEEGVRAMVAGGRHVIGTAVVAATRRRDGRPQAWMGGSGHRSTPAHGRDD</sequence>